<gene>
    <name evidence="1" type="ORF">Acj133p012</name>
</gene>
<dbReference type="GeneID" id="10322999"/>
<reference evidence="1 2" key="1">
    <citation type="journal article" date="2010" name="Virol. J.">
        <title>Genomes of the T4-related bacteriophages as windows on microbial genome evolution.</title>
        <authorList>
            <person name="Petrov V.M."/>
            <person name="Ratnayaka S."/>
            <person name="Nolan J.M."/>
            <person name="Miller E.S."/>
            <person name="Karam J.D."/>
        </authorList>
    </citation>
    <scope>NUCLEOTIDE SEQUENCE [LARGE SCALE GENOMIC DNA]</scope>
    <source>
        <strain evidence="1">Acj133</strain>
    </source>
</reference>
<protein>
    <submittedName>
        <fullName evidence="1">Uncharacterized protein</fullName>
    </submittedName>
</protein>
<keyword evidence="2" id="KW-1185">Reference proteome</keyword>
<dbReference type="KEGG" id="vg:10322999"/>
<dbReference type="Proteomes" id="UP000000330">
    <property type="component" value="Segment"/>
</dbReference>
<evidence type="ECO:0000313" key="1">
    <source>
        <dbReference type="EMBL" id="ADJ19359.1"/>
    </source>
</evidence>
<sequence>MTSLDFLFTIGPCHPDDVWENIQHGIETMIDEAVPEIRTLMGDDQVSYRIKSTIGDVERNVHANISVTGGLDALLKIVHHYCQKHNCTFTLRNN</sequence>
<organism evidence="1 2">
    <name type="scientific">Acinetobacter phage 133</name>
    <dbReference type="NCBI Taxonomy" id="2919552"/>
    <lineage>
        <taxon>Viruses</taxon>
        <taxon>Duplodnaviria</taxon>
        <taxon>Heunggongvirae</taxon>
        <taxon>Uroviricota</taxon>
        <taxon>Caudoviricetes</taxon>
        <taxon>Pantevenvirales</taxon>
        <taxon>Straboviridae</taxon>
        <taxon>Tevenvirinae</taxon>
        <taxon>Centumtrigintavirus</taxon>
        <taxon>Centumtrigintavirus cv133</taxon>
        <taxon>Acinetobacter virus 133</taxon>
    </lineage>
</organism>
<dbReference type="RefSeq" id="YP_004300593.1">
    <property type="nucleotide sequence ID" value="NC_015250.1"/>
</dbReference>
<name>D9I5X8_9CAUD</name>
<proteinExistence type="predicted"/>
<dbReference type="EMBL" id="HM114315">
    <property type="protein sequence ID" value="ADJ19359.1"/>
    <property type="molecule type" value="Genomic_DNA"/>
</dbReference>
<accession>D9I5X8</accession>
<evidence type="ECO:0000313" key="2">
    <source>
        <dbReference type="Proteomes" id="UP000000330"/>
    </source>
</evidence>